<dbReference type="Proteomes" id="UP000814033">
    <property type="component" value="Unassembled WGS sequence"/>
</dbReference>
<evidence type="ECO:0000313" key="2">
    <source>
        <dbReference type="Proteomes" id="UP000814033"/>
    </source>
</evidence>
<sequence>MAERHIPLASSARHGHTSLQADLPYSRPSTPGGGGAHLRIGWVGLGAMGYPMARNLANHRGVHPAGSPPLLVWNRSKNKAEELVKEIGEAKAVVAQTLAEIATTCDVVVTSLSSDEVVKSVYVQIAAALKEHPPAKNKIFVETSTIYPTVAGNASPASRRVSCELDQIVTAHPHCHFVTAPVFGPPAAADKAGLVITLSGDYRSKKEVAYLFVPAIGRRVFDLGGNIEKAPTFKLIGNSVILGTLEVLAEAFTMAEKSGIGQEVVYDLIKDMMPTPSIFSERLLNYGDKMLHDKFDGSTGFAIDGGIKDASHIRRLTAQHDSPMPVVDAAHQHLLTARALHTAQVRAGKATHSVLDWSAIVAGTRVAAGLDGLDSKKVSGVFSLMIAPDEADWVMFL</sequence>
<reference evidence="1" key="2">
    <citation type="journal article" date="2022" name="New Phytol.">
        <title>Evolutionary transition to the ectomycorrhizal habit in the genomes of a hyperdiverse lineage of mushroom-forming fungi.</title>
        <authorList>
            <person name="Looney B."/>
            <person name="Miyauchi S."/>
            <person name="Morin E."/>
            <person name="Drula E."/>
            <person name="Courty P.E."/>
            <person name="Kohler A."/>
            <person name="Kuo A."/>
            <person name="LaButti K."/>
            <person name="Pangilinan J."/>
            <person name="Lipzen A."/>
            <person name="Riley R."/>
            <person name="Andreopoulos W."/>
            <person name="He G."/>
            <person name="Johnson J."/>
            <person name="Nolan M."/>
            <person name="Tritt A."/>
            <person name="Barry K.W."/>
            <person name="Grigoriev I.V."/>
            <person name="Nagy L.G."/>
            <person name="Hibbett D."/>
            <person name="Henrissat B."/>
            <person name="Matheny P.B."/>
            <person name="Labbe J."/>
            <person name="Martin F.M."/>
        </authorList>
    </citation>
    <scope>NUCLEOTIDE SEQUENCE</scope>
    <source>
        <strain evidence="1">FP105234-sp</strain>
    </source>
</reference>
<keyword evidence="2" id="KW-1185">Reference proteome</keyword>
<gene>
    <name evidence="1" type="ORF">FA95DRAFT_1601047</name>
</gene>
<reference evidence="1" key="1">
    <citation type="submission" date="2021-02" db="EMBL/GenBank/DDBJ databases">
        <authorList>
            <consortium name="DOE Joint Genome Institute"/>
            <person name="Ahrendt S."/>
            <person name="Looney B.P."/>
            <person name="Miyauchi S."/>
            <person name="Morin E."/>
            <person name="Drula E."/>
            <person name="Courty P.E."/>
            <person name="Chicoki N."/>
            <person name="Fauchery L."/>
            <person name="Kohler A."/>
            <person name="Kuo A."/>
            <person name="Labutti K."/>
            <person name="Pangilinan J."/>
            <person name="Lipzen A."/>
            <person name="Riley R."/>
            <person name="Andreopoulos W."/>
            <person name="He G."/>
            <person name="Johnson J."/>
            <person name="Barry K.W."/>
            <person name="Grigoriev I.V."/>
            <person name="Nagy L."/>
            <person name="Hibbett D."/>
            <person name="Henrissat B."/>
            <person name="Matheny P.B."/>
            <person name="Labbe J."/>
            <person name="Martin F."/>
        </authorList>
    </citation>
    <scope>NUCLEOTIDE SEQUENCE</scope>
    <source>
        <strain evidence="1">FP105234-sp</strain>
    </source>
</reference>
<comment type="caution">
    <text evidence="1">The sequence shown here is derived from an EMBL/GenBank/DDBJ whole genome shotgun (WGS) entry which is preliminary data.</text>
</comment>
<accession>A0ACB8SB47</accession>
<proteinExistence type="predicted"/>
<dbReference type="EMBL" id="MU275840">
    <property type="protein sequence ID" value="KAI0053403.1"/>
    <property type="molecule type" value="Genomic_DNA"/>
</dbReference>
<protein>
    <submittedName>
        <fullName evidence="1">NAD(P)-binding protein</fullName>
    </submittedName>
</protein>
<name>A0ACB8SB47_9AGAM</name>
<organism evidence="1 2">
    <name type="scientific">Auriscalpium vulgare</name>
    <dbReference type="NCBI Taxonomy" id="40419"/>
    <lineage>
        <taxon>Eukaryota</taxon>
        <taxon>Fungi</taxon>
        <taxon>Dikarya</taxon>
        <taxon>Basidiomycota</taxon>
        <taxon>Agaricomycotina</taxon>
        <taxon>Agaricomycetes</taxon>
        <taxon>Russulales</taxon>
        <taxon>Auriscalpiaceae</taxon>
        <taxon>Auriscalpium</taxon>
    </lineage>
</organism>
<evidence type="ECO:0000313" key="1">
    <source>
        <dbReference type="EMBL" id="KAI0053403.1"/>
    </source>
</evidence>